<dbReference type="InterPro" id="IPR000845">
    <property type="entry name" value="Nucleoside_phosphorylase_d"/>
</dbReference>
<evidence type="ECO:0000313" key="4">
    <source>
        <dbReference type="EMBL" id="ANS73347.1"/>
    </source>
</evidence>
<dbReference type="GO" id="GO:0005829">
    <property type="term" value="C:cytosol"/>
    <property type="evidence" value="ECO:0007669"/>
    <property type="project" value="TreeGrafter"/>
</dbReference>
<dbReference type="Proteomes" id="UP000092573">
    <property type="component" value="Chromosome"/>
</dbReference>
<comment type="function">
    <text evidence="1">Catalyzes the hydrolysis of futalosine (FL) to dehypoxanthine futalosine (DHFL) and hypoxanthine, a step in the biosynthesis of menaquinone (MK, vitamin K2).</text>
</comment>
<dbReference type="GO" id="GO:0008782">
    <property type="term" value="F:adenosylhomocysteine nucleosidase activity"/>
    <property type="evidence" value="ECO:0007669"/>
    <property type="project" value="TreeGrafter"/>
</dbReference>
<dbReference type="Pfam" id="PF01048">
    <property type="entry name" value="PNP_UDP_1"/>
    <property type="match status" value="1"/>
</dbReference>
<comment type="pathway">
    <text evidence="1">Quinol/quinone metabolism; menaquinone biosynthesis.</text>
</comment>
<dbReference type="PANTHER" id="PTHR46832:SF2">
    <property type="entry name" value="FUTALOSINE HYDROLASE"/>
    <property type="match status" value="1"/>
</dbReference>
<dbReference type="OrthoDB" id="9788270at2"/>
<keyword evidence="1" id="KW-0474">Menaquinone biosynthesis</keyword>
<dbReference type="InterPro" id="IPR019963">
    <property type="entry name" value="FL_hydrolase_MqnB"/>
</dbReference>
<dbReference type="NCBIfam" id="TIGR03664">
    <property type="entry name" value="fut_nucase"/>
    <property type="match status" value="1"/>
</dbReference>
<name>A0A1B1MW27_9BACL</name>
<dbReference type="Gene3D" id="3.40.50.1580">
    <property type="entry name" value="Nucleoside phosphorylase domain"/>
    <property type="match status" value="1"/>
</dbReference>
<sequence length="225" mass="22478">MSQFHHNENHKILVMTAVEAEAEAVLRGMGGDGRFEVALAGVGPVQAAISTTRLLAAGSGRYSLVVSAGIAGGYAGRAEIGSLVVSSEIAAADLGAETPEGFSSLDELGFGSAVVPVDRALAERVAGMLAAAGLPVTLGPALTLATVTGSAATASMLAARFPGAASEGMEGFGAAAAAADFGLPALELRAISNAVGPRDKSLWRIGDALKALEAAFAAITQSWRD</sequence>
<dbReference type="InterPro" id="IPR035994">
    <property type="entry name" value="Nucleoside_phosphorylase_sf"/>
</dbReference>
<dbReference type="CDD" id="cd17766">
    <property type="entry name" value="futalosine_nucleosidase_MqnB"/>
    <property type="match status" value="1"/>
</dbReference>
<dbReference type="HAMAP" id="MF_00991">
    <property type="entry name" value="MqnB"/>
    <property type="match status" value="1"/>
</dbReference>
<gene>
    <name evidence="1" type="primary">mqnB</name>
    <name evidence="4" type="ORF">AWM70_01080</name>
</gene>
<keyword evidence="1 4" id="KW-0378">Hydrolase</keyword>
<accession>A0A1B1MW27</accession>
<dbReference type="GO" id="GO:0009116">
    <property type="term" value="P:nucleoside metabolic process"/>
    <property type="evidence" value="ECO:0007669"/>
    <property type="project" value="InterPro"/>
</dbReference>
<dbReference type="PANTHER" id="PTHR46832">
    <property type="entry name" value="5'-METHYLTHIOADENOSINE/S-ADENOSYLHOMOCYSTEINE NUCLEOSIDASE"/>
    <property type="match status" value="1"/>
</dbReference>
<dbReference type="GO" id="GO:0008930">
    <property type="term" value="F:methylthioadenosine nucleosidase activity"/>
    <property type="evidence" value="ECO:0007669"/>
    <property type="project" value="TreeGrafter"/>
</dbReference>
<organism evidence="4 5">
    <name type="scientific">Paenibacillus yonginensis</name>
    <dbReference type="NCBI Taxonomy" id="1462996"/>
    <lineage>
        <taxon>Bacteria</taxon>
        <taxon>Bacillati</taxon>
        <taxon>Bacillota</taxon>
        <taxon>Bacilli</taxon>
        <taxon>Bacillales</taxon>
        <taxon>Paenibacillaceae</taxon>
        <taxon>Paenibacillus</taxon>
    </lineage>
</organism>
<dbReference type="UniPathway" id="UPA00079"/>
<dbReference type="SUPFAM" id="SSF53167">
    <property type="entry name" value="Purine and uridine phosphorylases"/>
    <property type="match status" value="1"/>
</dbReference>
<dbReference type="GO" id="GO:0019284">
    <property type="term" value="P:L-methionine salvage from S-adenosylmethionine"/>
    <property type="evidence" value="ECO:0007669"/>
    <property type="project" value="TreeGrafter"/>
</dbReference>
<protein>
    <recommendedName>
        <fullName evidence="1 2">Futalosine hydrolase</fullName>
        <shortName evidence="1">FL hydrolase</shortName>
        <ecNumber evidence="1 2">3.2.2.26</ecNumber>
    </recommendedName>
    <alternativeName>
        <fullName evidence="1">Futalosine nucleosidase</fullName>
    </alternativeName>
    <alternativeName>
        <fullName evidence="1">Menaquinone biosynthetic enzyme MqnB</fullName>
    </alternativeName>
</protein>
<evidence type="ECO:0000256" key="2">
    <source>
        <dbReference type="NCBIfam" id="TIGR03664"/>
    </source>
</evidence>
<dbReference type="NCBIfam" id="NF006087">
    <property type="entry name" value="PRK08236.1"/>
    <property type="match status" value="1"/>
</dbReference>
<reference evidence="4 5" key="1">
    <citation type="submission" date="2016-01" db="EMBL/GenBank/DDBJ databases">
        <title>Complete Genome Sequence of Paenibacillus yonginensis DCY84, a novel Plant Growth-Promoting Bacteria with Elicitation of Induced Systemic Resistance.</title>
        <authorList>
            <person name="Kim Y.J."/>
            <person name="Yang D.C."/>
            <person name="Sukweenadhi J."/>
        </authorList>
    </citation>
    <scope>NUCLEOTIDE SEQUENCE [LARGE SCALE GENOMIC DNA]</scope>
    <source>
        <strain evidence="4 5">DCY84</strain>
    </source>
</reference>
<evidence type="ECO:0000256" key="1">
    <source>
        <dbReference type="HAMAP-Rule" id="MF_00991"/>
    </source>
</evidence>
<dbReference type="GO" id="GO:0009234">
    <property type="term" value="P:menaquinone biosynthetic process"/>
    <property type="evidence" value="ECO:0007669"/>
    <property type="project" value="UniProtKB-UniRule"/>
</dbReference>
<dbReference type="EC" id="3.2.2.26" evidence="1 2"/>
<evidence type="ECO:0000259" key="3">
    <source>
        <dbReference type="Pfam" id="PF01048"/>
    </source>
</evidence>
<dbReference type="AlphaFoldDB" id="A0A1B1MW27"/>
<dbReference type="RefSeq" id="WP_068693601.1">
    <property type="nucleotide sequence ID" value="NZ_CP014167.1"/>
</dbReference>
<feature type="domain" description="Nucleoside phosphorylase" evidence="3">
    <location>
        <begin position="28"/>
        <end position="220"/>
    </location>
</feature>
<proteinExistence type="inferred from homology"/>
<comment type="catalytic activity">
    <reaction evidence="1">
        <text>futalosine + H2O = dehypoxanthine futalosine + hypoxanthine</text>
        <dbReference type="Rhea" id="RHEA:25904"/>
        <dbReference type="ChEBI" id="CHEBI:15377"/>
        <dbReference type="ChEBI" id="CHEBI:17368"/>
        <dbReference type="ChEBI" id="CHEBI:58863"/>
        <dbReference type="ChEBI" id="CHEBI:58864"/>
        <dbReference type="EC" id="3.2.2.26"/>
    </reaction>
</comment>
<dbReference type="STRING" id="1462996.AWM70_01080"/>
<evidence type="ECO:0000313" key="5">
    <source>
        <dbReference type="Proteomes" id="UP000092573"/>
    </source>
</evidence>
<keyword evidence="5" id="KW-1185">Reference proteome</keyword>
<dbReference type="KEGG" id="pyg:AWM70_01080"/>
<comment type="similarity">
    <text evidence="1">Belongs to the PNP/UDP phosphorylase family. Futalosine hydrolase subfamily.</text>
</comment>
<dbReference type="EMBL" id="CP014167">
    <property type="protein sequence ID" value="ANS73347.1"/>
    <property type="molecule type" value="Genomic_DNA"/>
</dbReference>